<dbReference type="PANTHER" id="PTHR13334:SF4">
    <property type="entry name" value="SMALL RIBOSOMAL SUBUNIT PROTEIN US10M"/>
    <property type="match status" value="1"/>
</dbReference>
<proteinExistence type="inferred from homology"/>
<dbReference type="EMBL" id="CABIJS010000399">
    <property type="protein sequence ID" value="VUZ50789.1"/>
    <property type="molecule type" value="Genomic_DNA"/>
</dbReference>
<evidence type="ECO:0000313" key="10">
    <source>
        <dbReference type="Proteomes" id="UP000321570"/>
    </source>
</evidence>
<evidence type="ECO:0000313" key="9">
    <source>
        <dbReference type="EMBL" id="VUZ50789.1"/>
    </source>
</evidence>
<accession>A0A564YUU6</accession>
<evidence type="ECO:0000256" key="5">
    <source>
        <dbReference type="ARBA" id="ARBA00023274"/>
    </source>
</evidence>
<feature type="domain" description="Small ribosomal subunit protein uS10" evidence="8">
    <location>
        <begin position="37"/>
        <end position="92"/>
    </location>
</feature>
<feature type="non-terminal residue" evidence="9">
    <location>
        <position position="1"/>
    </location>
</feature>
<name>A0A564YUU6_HYMDI</name>
<evidence type="ECO:0000256" key="2">
    <source>
        <dbReference type="ARBA" id="ARBA00007102"/>
    </source>
</evidence>
<dbReference type="Gene3D" id="3.30.70.600">
    <property type="entry name" value="Ribosomal protein S10 domain"/>
    <property type="match status" value="1"/>
</dbReference>
<dbReference type="Pfam" id="PF00338">
    <property type="entry name" value="Ribosomal_S10"/>
    <property type="match status" value="1"/>
</dbReference>
<sequence>VSLLLYNNVSLIIFHYRFFIVHLLHLSETRYSPIYDRLSMNKSPFIHKKHQRQYEFRSYVKTFTIPNLTGCTANVFLEYIQRNLPGGVHMIVNQHRVESLPAALQDSVQLKP</sequence>
<dbReference type="InterPro" id="IPR036838">
    <property type="entry name" value="Ribosomal_uS10_dom_sf"/>
</dbReference>
<evidence type="ECO:0000256" key="6">
    <source>
        <dbReference type="ARBA" id="ARBA00035261"/>
    </source>
</evidence>
<protein>
    <recommendedName>
        <fullName evidence="6">Small ribosomal subunit protein uS10m</fullName>
    </recommendedName>
    <alternativeName>
        <fullName evidence="7">28S ribosomal protein S10, mitochondrial</fullName>
    </alternativeName>
</protein>
<dbReference type="Proteomes" id="UP000321570">
    <property type="component" value="Unassembled WGS sequence"/>
</dbReference>
<keyword evidence="4" id="KW-0496">Mitochondrion</keyword>
<evidence type="ECO:0000256" key="3">
    <source>
        <dbReference type="ARBA" id="ARBA00022980"/>
    </source>
</evidence>
<dbReference type="GO" id="GO:0005763">
    <property type="term" value="C:mitochondrial small ribosomal subunit"/>
    <property type="evidence" value="ECO:0007669"/>
    <property type="project" value="InterPro"/>
</dbReference>
<gene>
    <name evidence="9" type="ORF">WMSIL1_LOCUS9669</name>
</gene>
<keyword evidence="3" id="KW-0689">Ribosomal protein</keyword>
<keyword evidence="5" id="KW-0687">Ribonucleoprotein</keyword>
<dbReference type="PANTHER" id="PTHR13334">
    <property type="entry name" value="MITOCHONDRIAL 28S RIBOSOMAL PROTEIN S10"/>
    <property type="match status" value="1"/>
</dbReference>
<comment type="subcellular location">
    <subcellularLocation>
        <location evidence="1">Mitochondrion</location>
    </subcellularLocation>
</comment>
<dbReference type="InterPro" id="IPR040055">
    <property type="entry name" value="Ribosomal_uS10m"/>
</dbReference>
<dbReference type="AlphaFoldDB" id="A0A564YUU6"/>
<organism evidence="9 10">
    <name type="scientific">Hymenolepis diminuta</name>
    <name type="common">Rat tapeworm</name>
    <dbReference type="NCBI Taxonomy" id="6216"/>
    <lineage>
        <taxon>Eukaryota</taxon>
        <taxon>Metazoa</taxon>
        <taxon>Spiralia</taxon>
        <taxon>Lophotrochozoa</taxon>
        <taxon>Platyhelminthes</taxon>
        <taxon>Cestoda</taxon>
        <taxon>Eucestoda</taxon>
        <taxon>Cyclophyllidea</taxon>
        <taxon>Hymenolepididae</taxon>
        <taxon>Hymenolepis</taxon>
    </lineage>
</organism>
<comment type="similarity">
    <text evidence="2">Belongs to the universal ribosomal protein uS10 family.</text>
</comment>
<reference evidence="9 10" key="1">
    <citation type="submission" date="2019-07" db="EMBL/GenBank/DDBJ databases">
        <authorList>
            <person name="Jastrzebski P J."/>
            <person name="Paukszto L."/>
            <person name="Jastrzebski P J."/>
        </authorList>
    </citation>
    <scope>NUCLEOTIDE SEQUENCE [LARGE SCALE GENOMIC DNA]</scope>
    <source>
        <strain evidence="9 10">WMS-il1</strain>
    </source>
</reference>
<keyword evidence="10" id="KW-1185">Reference proteome</keyword>
<evidence type="ECO:0000259" key="8">
    <source>
        <dbReference type="Pfam" id="PF00338"/>
    </source>
</evidence>
<dbReference type="SUPFAM" id="SSF54999">
    <property type="entry name" value="Ribosomal protein S10"/>
    <property type="match status" value="1"/>
</dbReference>
<evidence type="ECO:0000256" key="4">
    <source>
        <dbReference type="ARBA" id="ARBA00023128"/>
    </source>
</evidence>
<dbReference type="InterPro" id="IPR027486">
    <property type="entry name" value="Ribosomal_uS10_dom"/>
</dbReference>
<evidence type="ECO:0000256" key="7">
    <source>
        <dbReference type="ARBA" id="ARBA00035544"/>
    </source>
</evidence>
<evidence type="ECO:0000256" key="1">
    <source>
        <dbReference type="ARBA" id="ARBA00004173"/>
    </source>
</evidence>